<dbReference type="AlphaFoldDB" id="A0AB37HR32"/>
<dbReference type="EMBL" id="CP069389">
    <property type="protein sequence ID" value="QRN92063.1"/>
    <property type="molecule type" value="Genomic_DNA"/>
</dbReference>
<dbReference type="RefSeq" id="WP_204178095.1">
    <property type="nucleotide sequence ID" value="NZ_CP069389.1"/>
</dbReference>
<protein>
    <submittedName>
        <fullName evidence="1">Uncharacterized protein</fullName>
    </submittedName>
</protein>
<organism evidence="1 2">
    <name type="scientific">Mammaliicoccus sciuri</name>
    <name type="common">Staphylococcus sciuri</name>
    <dbReference type="NCBI Taxonomy" id="1296"/>
    <lineage>
        <taxon>Bacteria</taxon>
        <taxon>Bacillati</taxon>
        <taxon>Bacillota</taxon>
        <taxon>Bacilli</taxon>
        <taxon>Bacillales</taxon>
        <taxon>Staphylococcaceae</taxon>
        <taxon>Mammaliicoccus</taxon>
    </lineage>
</organism>
<proteinExistence type="predicted"/>
<evidence type="ECO:0000313" key="2">
    <source>
        <dbReference type="Proteomes" id="UP000640299"/>
    </source>
</evidence>
<dbReference type="Proteomes" id="UP000640299">
    <property type="component" value="Chromosome"/>
</dbReference>
<evidence type="ECO:0000313" key="1">
    <source>
        <dbReference type="EMBL" id="QRN92063.1"/>
    </source>
</evidence>
<reference evidence="1" key="1">
    <citation type="submission" date="2021-02" db="EMBL/GenBank/DDBJ databases">
        <title>cfr and optrA-positive Staphylococcus spp.</title>
        <authorList>
            <person name="Chen L."/>
        </authorList>
    </citation>
    <scope>NUCLEOTIDE SEQUENCE</scope>
    <source>
        <strain evidence="1">GDQ20D70P</strain>
    </source>
</reference>
<name>A0AB37HR32_MAMSC</name>
<gene>
    <name evidence="1" type="ORF">JRU67_04450</name>
</gene>
<sequence length="204" mass="23982">MKNMIEKAIEIIEELQVYNWYCEDEETEKNIKETFCITNINLFLTDDVSEIEDIERYVFLKNPEMNFNELKELVETIKIIAPVYSARVNSISDESINQAISRIKAMYVELNEVKEVNKTTTLNISEQFERELAAKNVLNKIKNSKKLKGHQEINVRDIVRTYDNSKTGQKEVAIGLEELERRGYLIRFNVGRKKNIWLNPKIMD</sequence>
<accession>A0AB37HR32</accession>